<dbReference type="InterPro" id="IPR029479">
    <property type="entry name" value="Nitroreductase"/>
</dbReference>
<comment type="caution">
    <text evidence="4">The sequence shown here is derived from an EMBL/GenBank/DDBJ whole genome shotgun (WGS) entry which is preliminary data.</text>
</comment>
<dbReference type="AlphaFoldDB" id="A0A5J4PBH9"/>
<dbReference type="Pfam" id="PF00881">
    <property type="entry name" value="Nitroreductase"/>
    <property type="match status" value="1"/>
</dbReference>
<keyword evidence="2 4" id="KW-0560">Oxidoreductase</keyword>
<evidence type="ECO:0000256" key="2">
    <source>
        <dbReference type="ARBA" id="ARBA00023002"/>
    </source>
</evidence>
<protein>
    <submittedName>
        <fullName evidence="4">Putative NAD(P)H nitroreductase</fullName>
        <ecNumber evidence="4">1.-.-.-</ecNumber>
    </submittedName>
</protein>
<dbReference type="SUPFAM" id="SSF55469">
    <property type="entry name" value="FMN-dependent nitroreductase-like"/>
    <property type="match status" value="1"/>
</dbReference>
<name>A0A5J4PBH9_9ZZZZ</name>
<dbReference type="PANTHER" id="PTHR43673:SF10">
    <property type="entry name" value="NADH DEHYDROGENASE_NAD(P)H NITROREDUCTASE XCC3605-RELATED"/>
    <property type="match status" value="1"/>
</dbReference>
<comment type="similarity">
    <text evidence="1">Belongs to the nitroreductase family.</text>
</comment>
<gene>
    <name evidence="4" type="ORF">EZS27_042025</name>
</gene>
<dbReference type="InterPro" id="IPR000415">
    <property type="entry name" value="Nitroreductase-like"/>
</dbReference>
<feature type="domain" description="Nitroreductase" evidence="3">
    <location>
        <begin position="8"/>
        <end position="49"/>
    </location>
</feature>
<evidence type="ECO:0000256" key="1">
    <source>
        <dbReference type="ARBA" id="ARBA00007118"/>
    </source>
</evidence>
<dbReference type="PANTHER" id="PTHR43673">
    <property type="entry name" value="NAD(P)H NITROREDUCTASE YDGI-RELATED"/>
    <property type="match status" value="1"/>
</dbReference>
<reference evidence="4" key="1">
    <citation type="submission" date="2019-03" db="EMBL/GenBank/DDBJ databases">
        <title>Single cell metagenomics reveals metabolic interactions within the superorganism composed of flagellate Streblomastix strix and complex community of Bacteroidetes bacteria on its surface.</title>
        <authorList>
            <person name="Treitli S.C."/>
            <person name="Kolisko M."/>
            <person name="Husnik F."/>
            <person name="Keeling P."/>
            <person name="Hampl V."/>
        </authorList>
    </citation>
    <scope>NUCLEOTIDE SEQUENCE</scope>
    <source>
        <strain evidence="4">STM</strain>
    </source>
</reference>
<evidence type="ECO:0000259" key="3">
    <source>
        <dbReference type="Pfam" id="PF00881"/>
    </source>
</evidence>
<dbReference type="Gene3D" id="3.40.109.10">
    <property type="entry name" value="NADH Oxidase"/>
    <property type="match status" value="1"/>
</dbReference>
<organism evidence="4">
    <name type="scientific">termite gut metagenome</name>
    <dbReference type="NCBI Taxonomy" id="433724"/>
    <lineage>
        <taxon>unclassified sequences</taxon>
        <taxon>metagenomes</taxon>
        <taxon>organismal metagenomes</taxon>
    </lineage>
</organism>
<dbReference type="EMBL" id="SNRY01010003">
    <property type="protein sequence ID" value="KAA6306320.1"/>
    <property type="molecule type" value="Genomic_DNA"/>
</dbReference>
<dbReference type="GO" id="GO:0016491">
    <property type="term" value="F:oxidoreductase activity"/>
    <property type="evidence" value="ECO:0007669"/>
    <property type="project" value="UniProtKB-KW"/>
</dbReference>
<dbReference type="EC" id="1.-.-.-" evidence="4"/>
<evidence type="ECO:0000313" key="4">
    <source>
        <dbReference type="EMBL" id="KAA6306320.1"/>
    </source>
</evidence>
<accession>A0A5J4PBH9</accession>
<sequence>MNDFLTLVANRQSDRVYDKTRPVEKEKLERILEAARLAPSACNSQPWKF</sequence>
<proteinExistence type="inferred from homology"/>
<feature type="non-terminal residue" evidence="4">
    <location>
        <position position="49"/>
    </location>
</feature>